<accession>A0A1H6VIK6</accession>
<evidence type="ECO:0000313" key="2">
    <source>
        <dbReference type="Proteomes" id="UP000183077"/>
    </source>
</evidence>
<dbReference type="RefSeq" id="WP_074746396.1">
    <property type="nucleotide sequence ID" value="NZ_FNYS01000010.1"/>
</dbReference>
<dbReference type="Proteomes" id="UP000183077">
    <property type="component" value="Unassembled WGS sequence"/>
</dbReference>
<protein>
    <submittedName>
        <fullName evidence="1">Uncharacterized protein</fullName>
    </submittedName>
</protein>
<gene>
    <name evidence="1" type="ORF">SAMN04488018_11030</name>
</gene>
<sequence length="101" mass="11898">MAIKTLIQQYRGNITYDTLTYLDFSLTTDEMIDKLKEDLMQVEFDNNTLLDIGWYPEFNAQGQFTIQVIKDYNWEVPLFKAHCKTLEDIENTLTKALPHCQ</sequence>
<evidence type="ECO:0000313" key="1">
    <source>
        <dbReference type="EMBL" id="SEJ04451.1"/>
    </source>
</evidence>
<dbReference type="AlphaFoldDB" id="A0A1H6VIK6"/>
<name>A0A1H6VIK6_9FLAO</name>
<reference evidence="1 2" key="1">
    <citation type="submission" date="2016-10" db="EMBL/GenBank/DDBJ databases">
        <authorList>
            <person name="de Groot N.N."/>
        </authorList>
    </citation>
    <scope>NUCLEOTIDE SEQUENCE [LARGE SCALE GENOMIC DNA]</scope>
    <source>
        <strain evidence="1 2">DSM 23048</strain>
    </source>
</reference>
<organism evidence="1 2">
    <name type="scientific">Myroides marinus</name>
    <dbReference type="NCBI Taxonomy" id="703342"/>
    <lineage>
        <taxon>Bacteria</taxon>
        <taxon>Pseudomonadati</taxon>
        <taxon>Bacteroidota</taxon>
        <taxon>Flavobacteriia</taxon>
        <taxon>Flavobacteriales</taxon>
        <taxon>Flavobacteriaceae</taxon>
        <taxon>Myroides</taxon>
    </lineage>
</organism>
<dbReference type="GeneID" id="82257440"/>
<dbReference type="EMBL" id="FNYS01000010">
    <property type="protein sequence ID" value="SEJ04451.1"/>
    <property type="molecule type" value="Genomic_DNA"/>
</dbReference>
<proteinExistence type="predicted"/>